<organism evidence="1 2">
    <name type="scientific">Necator americanus</name>
    <name type="common">Human hookworm</name>
    <dbReference type="NCBI Taxonomy" id="51031"/>
    <lineage>
        <taxon>Eukaryota</taxon>
        <taxon>Metazoa</taxon>
        <taxon>Ecdysozoa</taxon>
        <taxon>Nematoda</taxon>
        <taxon>Chromadorea</taxon>
        <taxon>Rhabditida</taxon>
        <taxon>Rhabditina</taxon>
        <taxon>Rhabditomorpha</taxon>
        <taxon>Strongyloidea</taxon>
        <taxon>Ancylostomatidae</taxon>
        <taxon>Bunostominae</taxon>
        <taxon>Necator</taxon>
    </lineage>
</organism>
<name>A0ABR1BV91_NECAM</name>
<dbReference type="Proteomes" id="UP001303046">
    <property type="component" value="Unassembled WGS sequence"/>
</dbReference>
<reference evidence="1 2" key="1">
    <citation type="submission" date="2023-08" db="EMBL/GenBank/DDBJ databases">
        <title>A Necator americanus chromosomal reference genome.</title>
        <authorList>
            <person name="Ilik V."/>
            <person name="Petrzelkova K.J."/>
            <person name="Pardy F."/>
            <person name="Fuh T."/>
            <person name="Niatou-Singa F.S."/>
            <person name="Gouil Q."/>
            <person name="Baker L."/>
            <person name="Ritchie M.E."/>
            <person name="Jex A.R."/>
            <person name="Gazzola D."/>
            <person name="Li H."/>
            <person name="Toshio Fujiwara R."/>
            <person name="Zhan B."/>
            <person name="Aroian R.V."/>
            <person name="Pafco B."/>
            <person name="Schwarz E.M."/>
        </authorList>
    </citation>
    <scope>NUCLEOTIDE SEQUENCE [LARGE SCALE GENOMIC DNA]</scope>
    <source>
        <strain evidence="1 2">Aroian</strain>
        <tissue evidence="1">Whole animal</tissue>
    </source>
</reference>
<keyword evidence="2" id="KW-1185">Reference proteome</keyword>
<dbReference type="EMBL" id="JAVFWL010000001">
    <property type="protein sequence ID" value="KAK6730296.1"/>
    <property type="molecule type" value="Genomic_DNA"/>
</dbReference>
<comment type="caution">
    <text evidence="1">The sequence shown here is derived from an EMBL/GenBank/DDBJ whole genome shotgun (WGS) entry which is preliminary data.</text>
</comment>
<protein>
    <submittedName>
        <fullName evidence="1">Uncharacterized protein</fullName>
    </submittedName>
</protein>
<sequence length="72" mass="8641">MRSGEMEELLDQFEDQRESRVLKHSASYENWLLWSLSAQYEVTSERMLMPLVRFLILRAILSFLKAFLFVKL</sequence>
<evidence type="ECO:0000313" key="1">
    <source>
        <dbReference type="EMBL" id="KAK6730296.1"/>
    </source>
</evidence>
<proteinExistence type="predicted"/>
<gene>
    <name evidence="1" type="primary">Necator_chrI.g3144</name>
    <name evidence="1" type="ORF">RB195_007015</name>
</gene>
<accession>A0ABR1BV91</accession>
<evidence type="ECO:0000313" key="2">
    <source>
        <dbReference type="Proteomes" id="UP001303046"/>
    </source>
</evidence>